<sequence length="281" mass="32871">MEEPRSILKKEWKKSEEKLDIQNDNPKNGLVSYPLPSIQCGSHRLVTEIELMVRQQAHKARCNIDDKTLGWKVFLDDNDMKIYRCEEDINGILCYPIKAYYTVCGITGFELCHFFFTPKYRYDWDVLVDKMIVLEEIADDTLVFMQKYKKICFSSQRDSVFWSHMRSLKDEDENNPDQWIVVNHSTEHPDYEAGSSKNVRVQLTVSLLCQTIVKKSETDTDGVLTRDNVICKLIYCASINPGGWTSPALLKPFYKKEYPRFLKRLTTYAKSQTKNQSIRFD</sequence>
<dbReference type="SMART" id="SM00234">
    <property type="entry name" value="START"/>
    <property type="match status" value="1"/>
</dbReference>
<comment type="caution">
    <text evidence="2">The sequence shown here is derived from an EMBL/GenBank/DDBJ whole genome shotgun (WGS) entry which is preliminary data.</text>
</comment>
<dbReference type="PANTHER" id="PTHR19308">
    <property type="entry name" value="PHOSPHATIDYLCHOLINE TRANSFER PROTEIN"/>
    <property type="match status" value="1"/>
</dbReference>
<dbReference type="AlphaFoldDB" id="A0ABD2NDA2"/>
<name>A0ABD2NDA2_9CUCU</name>
<accession>A0ABD2NDA2</accession>
<reference evidence="2 3" key="1">
    <citation type="journal article" date="2021" name="BMC Biol.">
        <title>Horizontally acquired antibacterial genes associated with adaptive radiation of ladybird beetles.</title>
        <authorList>
            <person name="Li H.S."/>
            <person name="Tang X.F."/>
            <person name="Huang Y.H."/>
            <person name="Xu Z.Y."/>
            <person name="Chen M.L."/>
            <person name="Du X.Y."/>
            <person name="Qiu B.Y."/>
            <person name="Chen P.T."/>
            <person name="Zhang W."/>
            <person name="Slipinski A."/>
            <person name="Escalona H.E."/>
            <person name="Waterhouse R.M."/>
            <person name="Zwick A."/>
            <person name="Pang H."/>
        </authorList>
    </citation>
    <scope>NUCLEOTIDE SEQUENCE [LARGE SCALE GENOMIC DNA]</scope>
    <source>
        <strain evidence="2">SYSU2018</strain>
    </source>
</reference>
<evidence type="ECO:0000259" key="1">
    <source>
        <dbReference type="PROSITE" id="PS50848"/>
    </source>
</evidence>
<dbReference type="InterPro" id="IPR023393">
    <property type="entry name" value="START-like_dom_sf"/>
</dbReference>
<dbReference type="SUPFAM" id="SSF55961">
    <property type="entry name" value="Bet v1-like"/>
    <property type="match status" value="1"/>
</dbReference>
<dbReference type="Proteomes" id="UP001516400">
    <property type="component" value="Unassembled WGS sequence"/>
</dbReference>
<dbReference type="PROSITE" id="PS50848">
    <property type="entry name" value="START"/>
    <property type="match status" value="1"/>
</dbReference>
<gene>
    <name evidence="2" type="ORF">HHI36_011794</name>
</gene>
<dbReference type="InterPro" id="IPR002913">
    <property type="entry name" value="START_lipid-bd_dom"/>
</dbReference>
<feature type="domain" description="START" evidence="1">
    <location>
        <begin position="70"/>
        <end position="274"/>
    </location>
</feature>
<organism evidence="2 3">
    <name type="scientific">Cryptolaemus montrouzieri</name>
    <dbReference type="NCBI Taxonomy" id="559131"/>
    <lineage>
        <taxon>Eukaryota</taxon>
        <taxon>Metazoa</taxon>
        <taxon>Ecdysozoa</taxon>
        <taxon>Arthropoda</taxon>
        <taxon>Hexapoda</taxon>
        <taxon>Insecta</taxon>
        <taxon>Pterygota</taxon>
        <taxon>Neoptera</taxon>
        <taxon>Endopterygota</taxon>
        <taxon>Coleoptera</taxon>
        <taxon>Polyphaga</taxon>
        <taxon>Cucujiformia</taxon>
        <taxon>Coccinelloidea</taxon>
        <taxon>Coccinellidae</taxon>
        <taxon>Scymninae</taxon>
        <taxon>Scymnini</taxon>
        <taxon>Cryptolaemus</taxon>
    </lineage>
</organism>
<keyword evidence="3" id="KW-1185">Reference proteome</keyword>
<dbReference type="PANTHER" id="PTHR19308:SF53">
    <property type="entry name" value="CERAMIDE TRANSFER PROTEIN"/>
    <property type="match status" value="1"/>
</dbReference>
<dbReference type="Gene3D" id="3.30.530.20">
    <property type="match status" value="1"/>
</dbReference>
<dbReference type="InterPro" id="IPR051213">
    <property type="entry name" value="START_lipid_transfer"/>
</dbReference>
<dbReference type="GO" id="GO:0005737">
    <property type="term" value="C:cytoplasm"/>
    <property type="evidence" value="ECO:0007669"/>
    <property type="project" value="UniProtKB-ARBA"/>
</dbReference>
<evidence type="ECO:0000313" key="2">
    <source>
        <dbReference type="EMBL" id="KAL3276410.1"/>
    </source>
</evidence>
<proteinExistence type="predicted"/>
<protein>
    <recommendedName>
        <fullName evidence="1">START domain-containing protein</fullName>
    </recommendedName>
</protein>
<dbReference type="Pfam" id="PF01852">
    <property type="entry name" value="START"/>
    <property type="match status" value="1"/>
</dbReference>
<dbReference type="EMBL" id="JABFTP020000103">
    <property type="protein sequence ID" value="KAL3276410.1"/>
    <property type="molecule type" value="Genomic_DNA"/>
</dbReference>
<evidence type="ECO:0000313" key="3">
    <source>
        <dbReference type="Proteomes" id="UP001516400"/>
    </source>
</evidence>